<dbReference type="Proteomes" id="UP000649617">
    <property type="component" value="Unassembled WGS sequence"/>
</dbReference>
<sequence length="253" mass="27486">VDADGKFPGEQDGLNIPSLAELDQVLHAAASQLRPCPELVQKSFEGDTAAVAQLLEDGTDPNSIWLREERLKGSDGCCSCAISWEEYTPLIAACMEKHGEICELLLQHSATQLNVVCCGLHEFGPYKHFTVLDIARQVKSVLLKRLEDAGALPAAQCPEPPWPRNPKEEAEEGTAAAAEVPAPLAQPPAVAAATKGLVTAMQEQRFHSIEARTRVFKQFMLEWHPDKRPSAERATATAVCQWLLGPAQVFLGS</sequence>
<protein>
    <submittedName>
        <fullName evidence="2">Rpl-38 protein</fullName>
    </submittedName>
</protein>
<dbReference type="OrthoDB" id="410307at2759"/>
<evidence type="ECO:0000256" key="1">
    <source>
        <dbReference type="SAM" id="MobiDB-lite"/>
    </source>
</evidence>
<dbReference type="EMBL" id="CAJNIZ010031413">
    <property type="protein sequence ID" value="CAE7530310.1"/>
    <property type="molecule type" value="Genomic_DNA"/>
</dbReference>
<feature type="region of interest" description="Disordered" evidence="1">
    <location>
        <begin position="154"/>
        <end position="178"/>
    </location>
</feature>
<comment type="caution">
    <text evidence="2">The sequence shown here is derived from an EMBL/GenBank/DDBJ whole genome shotgun (WGS) entry which is preliminary data.</text>
</comment>
<dbReference type="AlphaFoldDB" id="A0A812TL44"/>
<accession>A0A812TL44</accession>
<dbReference type="SUPFAM" id="SSF48403">
    <property type="entry name" value="Ankyrin repeat"/>
    <property type="match status" value="1"/>
</dbReference>
<dbReference type="Pfam" id="PF00023">
    <property type="entry name" value="Ank"/>
    <property type="match status" value="1"/>
</dbReference>
<dbReference type="Gene3D" id="1.25.40.20">
    <property type="entry name" value="Ankyrin repeat-containing domain"/>
    <property type="match status" value="1"/>
</dbReference>
<feature type="non-terminal residue" evidence="2">
    <location>
        <position position="253"/>
    </location>
</feature>
<evidence type="ECO:0000313" key="3">
    <source>
        <dbReference type="Proteomes" id="UP000649617"/>
    </source>
</evidence>
<reference evidence="2" key="1">
    <citation type="submission" date="2021-02" db="EMBL/GenBank/DDBJ databases">
        <authorList>
            <person name="Dougan E. K."/>
            <person name="Rhodes N."/>
            <person name="Thang M."/>
            <person name="Chan C."/>
        </authorList>
    </citation>
    <scope>NUCLEOTIDE SEQUENCE</scope>
</reference>
<organism evidence="2 3">
    <name type="scientific">Symbiodinium pilosum</name>
    <name type="common">Dinoflagellate</name>
    <dbReference type="NCBI Taxonomy" id="2952"/>
    <lineage>
        <taxon>Eukaryota</taxon>
        <taxon>Sar</taxon>
        <taxon>Alveolata</taxon>
        <taxon>Dinophyceae</taxon>
        <taxon>Suessiales</taxon>
        <taxon>Symbiodiniaceae</taxon>
        <taxon>Symbiodinium</taxon>
    </lineage>
</organism>
<dbReference type="SMART" id="SM00248">
    <property type="entry name" value="ANK"/>
    <property type="match status" value="2"/>
</dbReference>
<gene>
    <name evidence="2" type="primary">rpl-38</name>
    <name evidence="2" type="ORF">SPIL2461_LOCUS13964</name>
</gene>
<proteinExistence type="predicted"/>
<dbReference type="InterPro" id="IPR002110">
    <property type="entry name" value="Ankyrin_rpt"/>
</dbReference>
<evidence type="ECO:0000313" key="2">
    <source>
        <dbReference type="EMBL" id="CAE7530310.1"/>
    </source>
</evidence>
<name>A0A812TL44_SYMPI</name>
<dbReference type="InterPro" id="IPR036770">
    <property type="entry name" value="Ankyrin_rpt-contain_sf"/>
</dbReference>
<keyword evidence="3" id="KW-1185">Reference proteome</keyword>